<gene>
    <name evidence="2" type="ORF">LPQ35_04980</name>
</gene>
<feature type="domain" description="DUF362" evidence="1">
    <location>
        <begin position="32"/>
        <end position="220"/>
    </location>
</feature>
<protein>
    <submittedName>
        <fullName evidence="2">DUF362 domain-containing protein</fullName>
    </submittedName>
</protein>
<dbReference type="RefSeq" id="WP_193807593.1">
    <property type="nucleotide sequence ID" value="NZ_CP087714.1"/>
</dbReference>
<sequence length="275" mass="30417">MILVRRVDSYDRVDKFVREAFELFKPEFEHEVILKPNFLKFSDPSEGCVTHPDVVKAVAGYLKNHGHDVIIAEGGFYREDADKCFDSFGLRDYGECINVNTQKLVELDVGGKALKTVEAGEIALKAMSAPFVSLPKMKVHTLATVTLGIKNNMGFLKKPASYMHVKINQKLADLLKILKPAFVIADGVIGGANSEMKTEPVNHGVMVAGDNVIEVDAACAYLMGFEPEKIGHIRKAAEESGVNLKNIEVRGDDIESLRVNYKRNFLGRIAGHLAW</sequence>
<evidence type="ECO:0000313" key="2">
    <source>
        <dbReference type="EMBL" id="XAT64724.1"/>
    </source>
</evidence>
<proteinExistence type="predicted"/>
<reference evidence="2 3" key="1">
    <citation type="submission" date="2021-11" db="EMBL/GenBank/DDBJ databases">
        <title>Whole genome of Geoglobus acetivorans.</title>
        <authorList>
            <person name="Liu D."/>
        </authorList>
    </citation>
    <scope>NUCLEOTIDE SEQUENCE [LARGE SCALE GENOMIC DNA]</scope>
    <source>
        <strain evidence="2 3">SBH6</strain>
    </source>
</reference>
<dbReference type="InterPro" id="IPR007160">
    <property type="entry name" value="DUF362"/>
</dbReference>
<dbReference type="Proteomes" id="UP001492541">
    <property type="component" value="Chromosome"/>
</dbReference>
<dbReference type="EMBL" id="CP087714">
    <property type="protein sequence ID" value="XAT64724.1"/>
    <property type="molecule type" value="Genomic_DNA"/>
</dbReference>
<dbReference type="GeneID" id="90449016"/>
<evidence type="ECO:0000259" key="1">
    <source>
        <dbReference type="Pfam" id="PF04015"/>
    </source>
</evidence>
<keyword evidence="3" id="KW-1185">Reference proteome</keyword>
<dbReference type="Pfam" id="PF04015">
    <property type="entry name" value="DUF362"/>
    <property type="match status" value="1"/>
</dbReference>
<organism evidence="2 3">
    <name type="scientific">Geoglobus acetivorans</name>
    <dbReference type="NCBI Taxonomy" id="565033"/>
    <lineage>
        <taxon>Archaea</taxon>
        <taxon>Methanobacteriati</taxon>
        <taxon>Methanobacteriota</taxon>
        <taxon>Archaeoglobi</taxon>
        <taxon>Archaeoglobales</taxon>
        <taxon>Archaeoglobaceae</taxon>
        <taxon>Geoglobus</taxon>
    </lineage>
</organism>
<name>A0ABZ3H6H9_GEOAI</name>
<evidence type="ECO:0000313" key="3">
    <source>
        <dbReference type="Proteomes" id="UP001492541"/>
    </source>
</evidence>
<accession>A0ABZ3H6H9</accession>